<evidence type="ECO:0000313" key="2">
    <source>
        <dbReference type="WBParaSite" id="maker-uti_cns_0001731-snap-gene-0.19-mRNA-1"/>
    </source>
</evidence>
<protein>
    <submittedName>
        <fullName evidence="2">Tubulin--tyrosine ligase-like protein 9</fullName>
    </submittedName>
</protein>
<dbReference type="Gene3D" id="3.30.470.20">
    <property type="entry name" value="ATP-grasp fold, B domain"/>
    <property type="match status" value="1"/>
</dbReference>
<name>A0A1I8GE77_9PLAT</name>
<dbReference type="PANTHER" id="PTHR46810:SF1">
    <property type="entry name" value="INACTIVE POLYGLYCYLASE TTLL10"/>
    <property type="match status" value="1"/>
</dbReference>
<organism evidence="1 2">
    <name type="scientific">Macrostomum lignano</name>
    <dbReference type="NCBI Taxonomy" id="282301"/>
    <lineage>
        <taxon>Eukaryota</taxon>
        <taxon>Metazoa</taxon>
        <taxon>Spiralia</taxon>
        <taxon>Lophotrochozoa</taxon>
        <taxon>Platyhelminthes</taxon>
        <taxon>Rhabditophora</taxon>
        <taxon>Macrostomorpha</taxon>
        <taxon>Macrostomida</taxon>
        <taxon>Macrostomidae</taxon>
        <taxon>Macrostomum</taxon>
    </lineage>
</organism>
<dbReference type="Pfam" id="PF03133">
    <property type="entry name" value="TTL"/>
    <property type="match status" value="2"/>
</dbReference>
<dbReference type="WBParaSite" id="maker-uti_cns_0001731-snap-gene-0.19-mRNA-1">
    <property type="protein sequence ID" value="maker-uti_cns_0001731-snap-gene-0.19-mRNA-1"/>
    <property type="gene ID" value="maker-uti_cns_0001731-snap-gene-0.19"/>
</dbReference>
<reference evidence="2" key="1">
    <citation type="submission" date="2016-11" db="UniProtKB">
        <authorList>
            <consortium name="WormBaseParasite"/>
        </authorList>
    </citation>
    <scope>IDENTIFICATION</scope>
</reference>
<dbReference type="InterPro" id="IPR027752">
    <property type="entry name" value="TTLL10"/>
</dbReference>
<accession>A0A1I8GE77</accession>
<evidence type="ECO:0000313" key="1">
    <source>
        <dbReference type="Proteomes" id="UP000095280"/>
    </source>
</evidence>
<dbReference type="AlphaFoldDB" id="A0A1I8GE77"/>
<dbReference type="PANTHER" id="PTHR46810">
    <property type="entry name" value="INACTIVE POLYGLYCYLASE TTLL10"/>
    <property type="match status" value="1"/>
</dbReference>
<dbReference type="SUPFAM" id="SSF56059">
    <property type="entry name" value="Glutathione synthetase ATP-binding domain-like"/>
    <property type="match status" value="1"/>
</dbReference>
<dbReference type="PROSITE" id="PS51221">
    <property type="entry name" value="TTL"/>
    <property type="match status" value="1"/>
</dbReference>
<proteinExistence type="predicted"/>
<dbReference type="InterPro" id="IPR004344">
    <property type="entry name" value="TTL/TTLL_fam"/>
</dbReference>
<dbReference type="GO" id="GO:0070737">
    <property type="term" value="F:protein-glycine ligase activity, elongating"/>
    <property type="evidence" value="ECO:0007669"/>
    <property type="project" value="TreeGrafter"/>
</dbReference>
<sequence length="272" mass="31100">MPMDELISLLAASEGTYIVKEVRGTKGRNMRLLRLGGGSTGGHRDLLEMLKGSGLLEHRLSDVILQKYIERPLLVDKRKFDFRVYMLMVNACRREKSGSRSKAFYVYWHPGFLRLCIMAYQRDSGDLLCHLTNQHIQMNSVLYDRDYVRDVIYPKIGAIIGYLGAAFAESLNDNAIKANTFKLFGVDFMVDSRLSVQLLEVNDLPSWRRQTRILAKLKTDLWREAVALTVETVAKFRQKQTLEPLVSRCNFRLAHSSEDPTLLANAIATLFH</sequence>
<keyword evidence="1" id="KW-1185">Reference proteome</keyword>
<dbReference type="Proteomes" id="UP000095280">
    <property type="component" value="Unplaced"/>
</dbReference>